<dbReference type="Gene3D" id="3.50.50.60">
    <property type="entry name" value="FAD/NAD(P)-binding domain"/>
    <property type="match status" value="1"/>
</dbReference>
<name>A0A6J1TGF2_FRAOC</name>
<evidence type="ECO:0000256" key="2">
    <source>
        <dbReference type="PIRSR" id="PIRSR000137-2"/>
    </source>
</evidence>
<organism evidence="5 6">
    <name type="scientific">Frankliniella occidentalis</name>
    <name type="common">Western flower thrips</name>
    <name type="synonym">Euthrips occidentalis</name>
    <dbReference type="NCBI Taxonomy" id="133901"/>
    <lineage>
        <taxon>Eukaryota</taxon>
        <taxon>Metazoa</taxon>
        <taxon>Ecdysozoa</taxon>
        <taxon>Arthropoda</taxon>
        <taxon>Hexapoda</taxon>
        <taxon>Insecta</taxon>
        <taxon>Pterygota</taxon>
        <taxon>Neoptera</taxon>
        <taxon>Paraneoptera</taxon>
        <taxon>Thysanoptera</taxon>
        <taxon>Terebrantia</taxon>
        <taxon>Thripoidea</taxon>
        <taxon>Thripidae</taxon>
        <taxon>Frankliniella</taxon>
    </lineage>
</organism>
<feature type="binding site" evidence="2">
    <location>
        <position position="26"/>
    </location>
    <ligand>
        <name>FAD</name>
        <dbReference type="ChEBI" id="CHEBI:57692"/>
    </ligand>
</feature>
<accession>A0A6J1TGF2</accession>
<feature type="domain" description="Glucose-methanol-choline oxidoreductase N-terminal" evidence="4">
    <location>
        <begin position="24"/>
        <end position="47"/>
    </location>
</feature>
<dbReference type="Pfam" id="PF05199">
    <property type="entry name" value="GMC_oxred_C"/>
    <property type="match status" value="1"/>
</dbReference>
<dbReference type="Pfam" id="PF00732">
    <property type="entry name" value="GMC_oxred_N"/>
    <property type="match status" value="1"/>
</dbReference>
<evidence type="ECO:0000313" key="5">
    <source>
        <dbReference type="Proteomes" id="UP000504606"/>
    </source>
</evidence>
<dbReference type="Proteomes" id="UP000504606">
    <property type="component" value="Unplaced"/>
</dbReference>
<sequence>MNWRYRSEREQGHCNNTGCPCPKGKVLGGSSAINGHVYIRGSREDYDDWGNVLEDESWLFPSVLPFFLRSENALEEDLARDTTFHSRGGPLPVQRLPAVDPVSKVLVQAMKDIGLDERDPNGAVQAGVSMAQTTTINGERASANTAFLRPVLDRPNLEVRTRAHVTRVLFRRGEASGVEYRDGYTGTLKRAYASKEVVLSAGVMNSPQILMLSGIGPKEHLSSLGIKVVKDLPDVGENLMNHVSSLGVEFLLPQGWPALPADINAREQDFTNFVPGGPLSSIGPEEVTAFVRGPEPSVDSRPVWNLRFLGIIPKSRGGNVCNRAPPQDPLYYDRIQVTPVLLDCKSVGSVRLRSADPLAPPLIRLNLLGDKPGRDLRLLVQALQMSAALENTPAFRAANLTLNRAPLAGCEQHAFGSTAYWECAARTHTLNPSHTAGTARMAAPGRPGVLDSRMQVRGVPRLRVVDASSFPLLPSGLPNAPVIMLAERGADFIRQTWG</sequence>
<dbReference type="InterPro" id="IPR012132">
    <property type="entry name" value="GMC_OxRdtase"/>
</dbReference>
<feature type="binding site" evidence="2">
    <location>
        <position position="165"/>
    </location>
    <ligand>
        <name>FAD</name>
        <dbReference type="ChEBI" id="CHEBI:57692"/>
    </ligand>
</feature>
<dbReference type="Gene3D" id="3.30.560.10">
    <property type="entry name" value="Glucose Oxidase, domain 3"/>
    <property type="match status" value="1"/>
</dbReference>
<evidence type="ECO:0000259" key="4">
    <source>
        <dbReference type="PROSITE" id="PS00623"/>
    </source>
</evidence>
<evidence type="ECO:0000256" key="1">
    <source>
        <dbReference type="ARBA" id="ARBA00010790"/>
    </source>
</evidence>
<gene>
    <name evidence="6" type="primary">LOC113216295</name>
</gene>
<dbReference type="PIRSF" id="PIRSF000137">
    <property type="entry name" value="Alcohol_oxidase"/>
    <property type="match status" value="1"/>
</dbReference>
<comment type="similarity">
    <text evidence="1 3">Belongs to the GMC oxidoreductase family.</text>
</comment>
<dbReference type="InterPro" id="IPR007867">
    <property type="entry name" value="GMC_OxRtase_C"/>
</dbReference>
<dbReference type="InterPro" id="IPR000172">
    <property type="entry name" value="GMC_OxRdtase_N"/>
</dbReference>
<evidence type="ECO:0000313" key="6">
    <source>
        <dbReference type="RefSeq" id="XP_026291832.2"/>
    </source>
</evidence>
<proteinExistence type="inferred from homology"/>
<dbReference type="GO" id="GO:0016614">
    <property type="term" value="F:oxidoreductase activity, acting on CH-OH group of donors"/>
    <property type="evidence" value="ECO:0007669"/>
    <property type="project" value="InterPro"/>
</dbReference>
<protein>
    <submittedName>
        <fullName evidence="6">Glucose dehydrogenase [FAD, quinone]-like</fullName>
    </submittedName>
</protein>
<dbReference type="AlphaFoldDB" id="A0A6J1TGF2"/>
<dbReference type="PROSITE" id="PS00623">
    <property type="entry name" value="GMC_OXRED_1"/>
    <property type="match status" value="1"/>
</dbReference>
<dbReference type="GeneID" id="113216295"/>
<evidence type="ECO:0000256" key="3">
    <source>
        <dbReference type="RuleBase" id="RU003968"/>
    </source>
</evidence>
<dbReference type="SUPFAM" id="SSF54373">
    <property type="entry name" value="FAD-linked reductases, C-terminal domain"/>
    <property type="match status" value="1"/>
</dbReference>
<keyword evidence="5" id="KW-1185">Reference proteome</keyword>
<comment type="cofactor">
    <cofactor evidence="2">
        <name>FAD</name>
        <dbReference type="ChEBI" id="CHEBI:57692"/>
    </cofactor>
</comment>
<dbReference type="InterPro" id="IPR036188">
    <property type="entry name" value="FAD/NAD-bd_sf"/>
</dbReference>
<reference evidence="6" key="1">
    <citation type="submission" date="2025-08" db="UniProtKB">
        <authorList>
            <consortium name="RefSeq"/>
        </authorList>
    </citation>
    <scope>IDENTIFICATION</scope>
    <source>
        <tissue evidence="6">Whole organism</tissue>
    </source>
</reference>
<dbReference type="KEGG" id="foc:113216295"/>
<feature type="binding site" evidence="2">
    <location>
        <begin position="34"/>
        <end position="37"/>
    </location>
    <ligand>
        <name>FAD</name>
        <dbReference type="ChEBI" id="CHEBI:57692"/>
    </ligand>
</feature>
<dbReference type="GO" id="GO:0050660">
    <property type="term" value="F:flavin adenine dinucleotide binding"/>
    <property type="evidence" value="ECO:0007669"/>
    <property type="project" value="InterPro"/>
</dbReference>
<keyword evidence="2 3" id="KW-0274">FAD</keyword>
<keyword evidence="3" id="KW-0285">Flavoprotein</keyword>
<dbReference type="RefSeq" id="XP_026291832.2">
    <property type="nucleotide sequence ID" value="XM_026436047.2"/>
</dbReference>
<dbReference type="PANTHER" id="PTHR11552:SF217">
    <property type="entry name" value="GLUCOSE DEHYDROGENASE [FAD, QUINONE]"/>
    <property type="match status" value="1"/>
</dbReference>
<dbReference type="SUPFAM" id="SSF51905">
    <property type="entry name" value="FAD/NAD(P)-binding domain"/>
    <property type="match status" value="1"/>
</dbReference>
<dbReference type="PANTHER" id="PTHR11552">
    <property type="entry name" value="GLUCOSE-METHANOL-CHOLINE GMC OXIDOREDUCTASE"/>
    <property type="match status" value="1"/>
</dbReference>
<dbReference type="OrthoDB" id="269227at2759"/>